<dbReference type="EMBL" id="JAMSHJ010000001">
    <property type="protein sequence ID" value="KAI5445335.1"/>
    <property type="molecule type" value="Genomic_DNA"/>
</dbReference>
<dbReference type="AlphaFoldDB" id="A0A9D5GXZ0"/>
<protein>
    <submittedName>
        <fullName evidence="1">Uncharacterized protein</fullName>
    </submittedName>
</protein>
<name>A0A9D5GXZ0_PEA</name>
<dbReference type="Gramene" id="Psat01G0353300-T1">
    <property type="protein sequence ID" value="KAI5445335.1"/>
    <property type="gene ID" value="KIW84_013533"/>
</dbReference>
<reference evidence="1 2" key="1">
    <citation type="journal article" date="2022" name="Nat. Genet.">
        <title>Improved pea reference genome and pan-genome highlight genomic features and evolutionary characteristics.</title>
        <authorList>
            <person name="Yang T."/>
            <person name="Liu R."/>
            <person name="Luo Y."/>
            <person name="Hu S."/>
            <person name="Wang D."/>
            <person name="Wang C."/>
            <person name="Pandey M.K."/>
            <person name="Ge S."/>
            <person name="Xu Q."/>
            <person name="Li N."/>
            <person name="Li G."/>
            <person name="Huang Y."/>
            <person name="Saxena R.K."/>
            <person name="Ji Y."/>
            <person name="Li M."/>
            <person name="Yan X."/>
            <person name="He Y."/>
            <person name="Liu Y."/>
            <person name="Wang X."/>
            <person name="Xiang C."/>
            <person name="Varshney R.K."/>
            <person name="Ding H."/>
            <person name="Gao S."/>
            <person name="Zong X."/>
        </authorList>
    </citation>
    <scope>NUCLEOTIDE SEQUENCE [LARGE SCALE GENOMIC DNA]</scope>
    <source>
        <strain evidence="1 2">cv. Zhongwan 6</strain>
    </source>
</reference>
<gene>
    <name evidence="1" type="ORF">KIW84_013533</name>
</gene>
<evidence type="ECO:0000313" key="2">
    <source>
        <dbReference type="Proteomes" id="UP001058974"/>
    </source>
</evidence>
<comment type="caution">
    <text evidence="1">The sequence shown here is derived from an EMBL/GenBank/DDBJ whole genome shotgun (WGS) entry which is preliminary data.</text>
</comment>
<proteinExistence type="predicted"/>
<sequence>MVMNTPLQYSGVIVKAFDCSRKTVLGEVDLPVKIGLSDFQITFQNGKLVNVSGEKAFLVSHLLSFSYVEAKDEVGTPFHALFIVEEKRLRAPMSSFKDA</sequence>
<accession>A0A9D5GXZ0</accession>
<organism evidence="1 2">
    <name type="scientific">Pisum sativum</name>
    <name type="common">Garden pea</name>
    <name type="synonym">Lathyrus oleraceus</name>
    <dbReference type="NCBI Taxonomy" id="3888"/>
    <lineage>
        <taxon>Eukaryota</taxon>
        <taxon>Viridiplantae</taxon>
        <taxon>Streptophyta</taxon>
        <taxon>Embryophyta</taxon>
        <taxon>Tracheophyta</taxon>
        <taxon>Spermatophyta</taxon>
        <taxon>Magnoliopsida</taxon>
        <taxon>eudicotyledons</taxon>
        <taxon>Gunneridae</taxon>
        <taxon>Pentapetalae</taxon>
        <taxon>rosids</taxon>
        <taxon>fabids</taxon>
        <taxon>Fabales</taxon>
        <taxon>Fabaceae</taxon>
        <taxon>Papilionoideae</taxon>
        <taxon>50 kb inversion clade</taxon>
        <taxon>NPAAA clade</taxon>
        <taxon>Hologalegina</taxon>
        <taxon>IRL clade</taxon>
        <taxon>Fabeae</taxon>
        <taxon>Lathyrus</taxon>
    </lineage>
</organism>
<keyword evidence="2" id="KW-1185">Reference proteome</keyword>
<evidence type="ECO:0000313" key="1">
    <source>
        <dbReference type="EMBL" id="KAI5445335.1"/>
    </source>
</evidence>
<dbReference type="Proteomes" id="UP001058974">
    <property type="component" value="Chromosome 1"/>
</dbReference>